<dbReference type="GO" id="GO:0016829">
    <property type="term" value="F:lyase activity"/>
    <property type="evidence" value="ECO:0007669"/>
    <property type="project" value="UniProtKB-KW"/>
</dbReference>
<dbReference type="PANTHER" id="PTHR48080">
    <property type="entry name" value="D-GALACTONATE DEHYDRATASE-RELATED"/>
    <property type="match status" value="1"/>
</dbReference>
<dbReference type="InterPro" id="IPR036849">
    <property type="entry name" value="Enolase-like_C_sf"/>
</dbReference>
<gene>
    <name evidence="3" type="ORF">METZ01_LOCUS277695</name>
</gene>
<organism evidence="3">
    <name type="scientific">marine metagenome</name>
    <dbReference type="NCBI Taxonomy" id="408172"/>
    <lineage>
        <taxon>unclassified sequences</taxon>
        <taxon>metagenomes</taxon>
        <taxon>ecological metagenomes</taxon>
    </lineage>
</organism>
<evidence type="ECO:0000256" key="1">
    <source>
        <dbReference type="ARBA" id="ARBA00023239"/>
    </source>
</evidence>
<dbReference type="SUPFAM" id="SSF51604">
    <property type="entry name" value="Enolase C-terminal domain-like"/>
    <property type="match status" value="1"/>
</dbReference>
<dbReference type="AlphaFoldDB" id="A0A382KQA0"/>
<feature type="domain" description="Mandelate racemase/muconate lactonizing enzyme N-terminal" evidence="2">
    <location>
        <begin position="56"/>
        <end position="152"/>
    </location>
</feature>
<dbReference type="Gene3D" id="3.20.20.120">
    <property type="entry name" value="Enolase-like C-terminal domain"/>
    <property type="match status" value="1"/>
</dbReference>
<dbReference type="EMBL" id="UINC01081206">
    <property type="protein sequence ID" value="SVC24841.1"/>
    <property type="molecule type" value="Genomic_DNA"/>
</dbReference>
<dbReference type="InterPro" id="IPR013341">
    <property type="entry name" value="Mandelate_racemase_N_dom"/>
</dbReference>
<dbReference type="PANTHER" id="PTHR48080:SF2">
    <property type="entry name" value="D-GALACTONATE DEHYDRATASE"/>
    <property type="match status" value="1"/>
</dbReference>
<evidence type="ECO:0000313" key="3">
    <source>
        <dbReference type="EMBL" id="SVC24841.1"/>
    </source>
</evidence>
<accession>A0A382KQA0</accession>
<protein>
    <recommendedName>
        <fullName evidence="2">Mandelate racemase/muconate lactonizing enzyme N-terminal domain-containing protein</fullName>
    </recommendedName>
</protein>
<dbReference type="Pfam" id="PF02746">
    <property type="entry name" value="MR_MLE_N"/>
    <property type="match status" value="1"/>
</dbReference>
<proteinExistence type="predicted"/>
<feature type="non-terminal residue" evidence="3">
    <location>
        <position position="206"/>
    </location>
</feature>
<dbReference type="InterPro" id="IPR034593">
    <property type="entry name" value="DgoD-like"/>
</dbReference>
<reference evidence="3" key="1">
    <citation type="submission" date="2018-05" db="EMBL/GenBank/DDBJ databases">
        <authorList>
            <person name="Lanie J.A."/>
            <person name="Ng W.-L."/>
            <person name="Kazmierczak K.M."/>
            <person name="Andrzejewski T.M."/>
            <person name="Davidsen T.M."/>
            <person name="Wayne K.J."/>
            <person name="Tettelin H."/>
            <person name="Glass J.I."/>
            <person name="Rusch D."/>
            <person name="Podicherti R."/>
            <person name="Tsui H.-C.T."/>
            <person name="Winkler M.E."/>
        </authorList>
    </citation>
    <scope>NUCLEOTIDE SEQUENCE</scope>
</reference>
<evidence type="ECO:0000259" key="2">
    <source>
        <dbReference type="Pfam" id="PF02746"/>
    </source>
</evidence>
<name>A0A382KQA0_9ZZZZ</name>
<dbReference type="InterPro" id="IPR029017">
    <property type="entry name" value="Enolase-like_N"/>
</dbReference>
<feature type="non-terminal residue" evidence="3">
    <location>
        <position position="1"/>
    </location>
</feature>
<dbReference type="Gene3D" id="3.30.390.10">
    <property type="entry name" value="Enolase-like, N-terminal domain"/>
    <property type="match status" value="1"/>
</dbReference>
<sequence length="206" mass="22491">VSTDLGVEVAELTAFHLSFADEPGYWEDYRGGGGKAPRRSRLEFREGWQTVYPTTVEAVLVRVTLADGSVGWGESNSPIGPEVTALICKSLLTPMVTDRAFESPVHMWDFLYDAQRGRGYAAGYYLDALAALDIAVWDAIGSRAGLPVARLLSESPRENLPVYLSGLRQATVTERIEAMHRWLDTGLTGIKIFVDGDLDAAGQELA</sequence>
<dbReference type="SUPFAM" id="SSF54826">
    <property type="entry name" value="Enolase N-terminal domain-like"/>
    <property type="match status" value="1"/>
</dbReference>
<keyword evidence="1" id="KW-0456">Lyase</keyword>